<dbReference type="AlphaFoldDB" id="G0U0L1"/>
<name>G0U0L1_TRYVY</name>
<feature type="compositionally biased region" description="Low complexity" evidence="1">
    <location>
        <begin position="76"/>
        <end position="87"/>
    </location>
</feature>
<sequence length="206" mass="23709">MLRLRQGVQIPVHQPGSCSHNRVLHYAWNPTTSCRKMFHSSTAKDSLAISAPIISADGTRVAGGPSPKDEEAPRRSQQSASGAASMAYKTRNKAKTELKIKKRAPWGMQQLRDSWSTDAMTKRDRDNLSDRIHREYRYHPDEFRRVYLKWAALLTIPAVLTGFFTSYYYHTGRMLWEADPQYILNIIRQMDTSPRSKLYPHRIEGT</sequence>
<feature type="transmembrane region" description="Helical" evidence="2">
    <location>
        <begin position="147"/>
        <end position="169"/>
    </location>
</feature>
<feature type="region of interest" description="Disordered" evidence="1">
    <location>
        <begin position="57"/>
        <end position="92"/>
    </location>
</feature>
<evidence type="ECO:0000256" key="2">
    <source>
        <dbReference type="SAM" id="Phobius"/>
    </source>
</evidence>
<keyword evidence="2" id="KW-1133">Transmembrane helix</keyword>
<evidence type="ECO:0000256" key="1">
    <source>
        <dbReference type="SAM" id="MobiDB-lite"/>
    </source>
</evidence>
<dbReference type="EMBL" id="HE573024">
    <property type="protein sequence ID" value="CCC49610.1"/>
    <property type="molecule type" value="Genomic_DNA"/>
</dbReference>
<dbReference type="VEuPathDB" id="TriTrypDB:TvY486_0802190"/>
<gene>
    <name evidence="3" type="ORF">TVY486_0802190</name>
</gene>
<keyword evidence="2" id="KW-0812">Transmembrane</keyword>
<feature type="non-terminal residue" evidence="3">
    <location>
        <position position="206"/>
    </location>
</feature>
<accession>G0U0L1</accession>
<evidence type="ECO:0000313" key="3">
    <source>
        <dbReference type="EMBL" id="CCC49610.1"/>
    </source>
</evidence>
<reference evidence="3" key="1">
    <citation type="journal article" date="2012" name="Proc. Natl. Acad. Sci. U.S.A.">
        <title>Antigenic diversity is generated by distinct evolutionary mechanisms in African trypanosome species.</title>
        <authorList>
            <person name="Jackson A.P."/>
            <person name="Berry A."/>
            <person name="Aslett M."/>
            <person name="Allison H.C."/>
            <person name="Burton P."/>
            <person name="Vavrova-Anderson J."/>
            <person name="Brown R."/>
            <person name="Browne H."/>
            <person name="Corton N."/>
            <person name="Hauser H."/>
            <person name="Gamble J."/>
            <person name="Gilderthorp R."/>
            <person name="Marcello L."/>
            <person name="McQuillan J."/>
            <person name="Otto T.D."/>
            <person name="Quail M.A."/>
            <person name="Sanders M.J."/>
            <person name="van Tonder A."/>
            <person name="Ginger M.L."/>
            <person name="Field M.C."/>
            <person name="Barry J.D."/>
            <person name="Hertz-Fowler C."/>
            <person name="Berriman M."/>
        </authorList>
    </citation>
    <scope>NUCLEOTIDE SEQUENCE</scope>
    <source>
        <strain evidence="3">Y486</strain>
    </source>
</reference>
<protein>
    <submittedName>
        <fullName evidence="3">Uncharacterized protein</fullName>
    </submittedName>
</protein>
<keyword evidence="2" id="KW-0472">Membrane</keyword>
<proteinExistence type="predicted"/>
<organism evidence="3">
    <name type="scientific">Trypanosoma vivax (strain Y486)</name>
    <dbReference type="NCBI Taxonomy" id="1055687"/>
    <lineage>
        <taxon>Eukaryota</taxon>
        <taxon>Discoba</taxon>
        <taxon>Euglenozoa</taxon>
        <taxon>Kinetoplastea</taxon>
        <taxon>Metakinetoplastina</taxon>
        <taxon>Trypanosomatida</taxon>
        <taxon>Trypanosomatidae</taxon>
        <taxon>Trypanosoma</taxon>
        <taxon>Duttonella</taxon>
    </lineage>
</organism>